<accession>A0A511BBU0</accession>
<dbReference type="Proteomes" id="UP000321079">
    <property type="component" value="Unassembled WGS sequence"/>
</dbReference>
<dbReference type="AlphaFoldDB" id="A0A511BBU0"/>
<name>A0A511BBU0_9PROT</name>
<comment type="caution">
    <text evidence="2">The sequence shown here is derived from an EMBL/GenBank/DDBJ whole genome shotgun (WGS) entry which is preliminary data.</text>
</comment>
<sequence length="165" mass="18517">MFMTFRLLPVIAAAALCMPLSVSAQGLFGRDRSAQSHDMPVACDNGRFLADQQGLEQTGPTGIDLPEHLCGQVIAVSPRAKRTRSGWHGYFYMSVGQGVSIRIVSDLDQMSAPQWPWVSKGDQVEVQGRYYYDSLRRQGVDWTHHGTGRKWQWPGYVVVNGNRYQ</sequence>
<gene>
    <name evidence="2" type="ORF">GKA01_04940</name>
</gene>
<reference evidence="2 3" key="1">
    <citation type="submission" date="2019-07" db="EMBL/GenBank/DDBJ databases">
        <title>Whole genome shotgun sequence of Gluconobacter kanchanaburiensis NBRC 103587.</title>
        <authorList>
            <person name="Hosoyama A."/>
            <person name="Uohara A."/>
            <person name="Ohji S."/>
            <person name="Ichikawa N."/>
        </authorList>
    </citation>
    <scope>NUCLEOTIDE SEQUENCE [LARGE SCALE GENOMIC DNA]</scope>
    <source>
        <strain evidence="2 3">NBRC 103587</strain>
    </source>
</reference>
<proteinExistence type="predicted"/>
<dbReference type="EMBL" id="BJVA01000002">
    <property type="protein sequence ID" value="GEK95297.1"/>
    <property type="molecule type" value="Genomic_DNA"/>
</dbReference>
<evidence type="ECO:0000256" key="1">
    <source>
        <dbReference type="SAM" id="SignalP"/>
    </source>
</evidence>
<evidence type="ECO:0000313" key="3">
    <source>
        <dbReference type="Proteomes" id="UP000321079"/>
    </source>
</evidence>
<keyword evidence="3" id="KW-1185">Reference proteome</keyword>
<evidence type="ECO:0008006" key="4">
    <source>
        <dbReference type="Google" id="ProtNLM"/>
    </source>
</evidence>
<keyword evidence="1" id="KW-0732">Signal</keyword>
<protein>
    <recommendedName>
        <fullName evidence="4">DUF3465 domain-containing protein</fullName>
    </recommendedName>
</protein>
<organism evidence="2 3">
    <name type="scientific">Gluconobacter kanchanaburiensis NBRC 103587</name>
    <dbReference type="NCBI Taxonomy" id="1307948"/>
    <lineage>
        <taxon>Bacteria</taxon>
        <taxon>Pseudomonadati</taxon>
        <taxon>Pseudomonadota</taxon>
        <taxon>Alphaproteobacteria</taxon>
        <taxon>Acetobacterales</taxon>
        <taxon>Acetobacteraceae</taxon>
        <taxon>Gluconobacter</taxon>
    </lineage>
</organism>
<feature type="signal peptide" evidence="1">
    <location>
        <begin position="1"/>
        <end position="24"/>
    </location>
</feature>
<feature type="chain" id="PRO_5021917959" description="DUF3465 domain-containing protein" evidence="1">
    <location>
        <begin position="25"/>
        <end position="165"/>
    </location>
</feature>
<evidence type="ECO:0000313" key="2">
    <source>
        <dbReference type="EMBL" id="GEK95297.1"/>
    </source>
</evidence>